<evidence type="ECO:0000256" key="1">
    <source>
        <dbReference type="SAM" id="MobiDB-lite"/>
    </source>
</evidence>
<gene>
    <name evidence="2" type="ORF">M378DRAFT_66084</name>
</gene>
<proteinExistence type="predicted"/>
<accession>A0A0C2XN43</accession>
<dbReference type="EMBL" id="KN818223">
    <property type="protein sequence ID" value="KIL70548.1"/>
    <property type="molecule type" value="Genomic_DNA"/>
</dbReference>
<dbReference type="Proteomes" id="UP000054549">
    <property type="component" value="Unassembled WGS sequence"/>
</dbReference>
<protein>
    <submittedName>
        <fullName evidence="2">Uncharacterized protein</fullName>
    </submittedName>
</protein>
<evidence type="ECO:0000313" key="2">
    <source>
        <dbReference type="EMBL" id="KIL70548.1"/>
    </source>
</evidence>
<evidence type="ECO:0000313" key="3">
    <source>
        <dbReference type="Proteomes" id="UP000054549"/>
    </source>
</evidence>
<reference evidence="2 3" key="1">
    <citation type="submission" date="2014-04" db="EMBL/GenBank/DDBJ databases">
        <title>Evolutionary Origins and Diversification of the Mycorrhizal Mutualists.</title>
        <authorList>
            <consortium name="DOE Joint Genome Institute"/>
            <consortium name="Mycorrhizal Genomics Consortium"/>
            <person name="Kohler A."/>
            <person name="Kuo A."/>
            <person name="Nagy L.G."/>
            <person name="Floudas D."/>
            <person name="Copeland A."/>
            <person name="Barry K.W."/>
            <person name="Cichocki N."/>
            <person name="Veneault-Fourrey C."/>
            <person name="LaButti K."/>
            <person name="Lindquist E.A."/>
            <person name="Lipzen A."/>
            <person name="Lundell T."/>
            <person name="Morin E."/>
            <person name="Murat C."/>
            <person name="Riley R."/>
            <person name="Ohm R."/>
            <person name="Sun H."/>
            <person name="Tunlid A."/>
            <person name="Henrissat B."/>
            <person name="Grigoriev I.V."/>
            <person name="Hibbett D.S."/>
            <person name="Martin F."/>
        </authorList>
    </citation>
    <scope>NUCLEOTIDE SEQUENCE [LARGE SCALE GENOMIC DNA]</scope>
    <source>
        <strain evidence="2 3">Koide BX008</strain>
    </source>
</reference>
<organism evidence="2 3">
    <name type="scientific">Amanita muscaria (strain Koide BX008)</name>
    <dbReference type="NCBI Taxonomy" id="946122"/>
    <lineage>
        <taxon>Eukaryota</taxon>
        <taxon>Fungi</taxon>
        <taxon>Dikarya</taxon>
        <taxon>Basidiomycota</taxon>
        <taxon>Agaricomycotina</taxon>
        <taxon>Agaricomycetes</taxon>
        <taxon>Agaricomycetidae</taxon>
        <taxon>Agaricales</taxon>
        <taxon>Pluteineae</taxon>
        <taxon>Amanitaceae</taxon>
        <taxon>Amanita</taxon>
    </lineage>
</organism>
<keyword evidence="3" id="KW-1185">Reference proteome</keyword>
<dbReference type="AlphaFoldDB" id="A0A0C2XN43"/>
<feature type="compositionally biased region" description="Basic and acidic residues" evidence="1">
    <location>
        <begin position="18"/>
        <end position="38"/>
    </location>
</feature>
<feature type="region of interest" description="Disordered" evidence="1">
    <location>
        <begin position="1"/>
        <end position="49"/>
    </location>
</feature>
<dbReference type="HOGENOM" id="CLU_2573395_0_0_1"/>
<sequence>MTSRRVADVLESANMQHGRLDGETRRDGKEALKHDPRESSVSQPKAGGAGVSLTAVQWVSCRPLLVRGCHGLAIPQSAAGF</sequence>
<dbReference type="InParanoid" id="A0A0C2XN43"/>
<name>A0A0C2XN43_AMAMK</name>